<name>A0A5C6ASA6_9BACT</name>
<evidence type="ECO:0000259" key="2">
    <source>
        <dbReference type="Pfam" id="PF13521"/>
    </source>
</evidence>
<evidence type="ECO:0000313" key="4">
    <source>
        <dbReference type="Proteomes" id="UP000320176"/>
    </source>
</evidence>
<dbReference type="InterPro" id="IPR038727">
    <property type="entry name" value="NadR/Ttd14_AAA_dom"/>
</dbReference>
<accession>A0A5C6ASA6</accession>
<gene>
    <name evidence="3" type="primary">nadR</name>
    <name evidence="3" type="ORF">Pla52n_39350</name>
</gene>
<evidence type="ECO:0000313" key="3">
    <source>
        <dbReference type="EMBL" id="TWU02875.1"/>
    </source>
</evidence>
<organism evidence="3 4">
    <name type="scientific">Stieleria varia</name>
    <dbReference type="NCBI Taxonomy" id="2528005"/>
    <lineage>
        <taxon>Bacteria</taxon>
        <taxon>Pseudomonadati</taxon>
        <taxon>Planctomycetota</taxon>
        <taxon>Planctomycetia</taxon>
        <taxon>Pirellulales</taxon>
        <taxon>Pirellulaceae</taxon>
        <taxon>Stieleria</taxon>
    </lineage>
</organism>
<dbReference type="NCBIfam" id="TIGR00125">
    <property type="entry name" value="cyt_tran_rel"/>
    <property type="match status" value="1"/>
</dbReference>
<feature type="domain" description="NadR/Ttd14 AAA" evidence="2">
    <location>
        <begin position="156"/>
        <end position="314"/>
    </location>
</feature>
<dbReference type="AlphaFoldDB" id="A0A5C6ASA6"/>
<dbReference type="PANTHER" id="PTHR37512">
    <property type="entry name" value="TRIFUNCTIONAL NAD BIOSYNTHESIS/REGULATOR PROTEIN NADR"/>
    <property type="match status" value="1"/>
</dbReference>
<proteinExistence type="predicted"/>
<dbReference type="Gene3D" id="3.40.50.620">
    <property type="entry name" value="HUPs"/>
    <property type="match status" value="1"/>
</dbReference>
<dbReference type="InterPro" id="IPR014729">
    <property type="entry name" value="Rossmann-like_a/b/a_fold"/>
</dbReference>
<dbReference type="RefSeq" id="WP_146521121.1">
    <property type="nucleotide sequence ID" value="NZ_CP151726.1"/>
</dbReference>
<dbReference type="SUPFAM" id="SSF52540">
    <property type="entry name" value="P-loop containing nucleoside triphosphate hydrolases"/>
    <property type="match status" value="1"/>
</dbReference>
<dbReference type="SUPFAM" id="SSF52374">
    <property type="entry name" value="Nucleotidylyl transferase"/>
    <property type="match status" value="1"/>
</dbReference>
<reference evidence="3 4" key="1">
    <citation type="submission" date="2019-02" db="EMBL/GenBank/DDBJ databases">
        <title>Deep-cultivation of Planctomycetes and their phenomic and genomic characterization uncovers novel biology.</title>
        <authorList>
            <person name="Wiegand S."/>
            <person name="Jogler M."/>
            <person name="Boedeker C."/>
            <person name="Pinto D."/>
            <person name="Vollmers J."/>
            <person name="Rivas-Marin E."/>
            <person name="Kohn T."/>
            <person name="Peeters S.H."/>
            <person name="Heuer A."/>
            <person name="Rast P."/>
            <person name="Oberbeckmann S."/>
            <person name="Bunk B."/>
            <person name="Jeske O."/>
            <person name="Meyerdierks A."/>
            <person name="Storesund J.E."/>
            <person name="Kallscheuer N."/>
            <person name="Luecker S."/>
            <person name="Lage O.M."/>
            <person name="Pohl T."/>
            <person name="Merkel B.J."/>
            <person name="Hornburger P."/>
            <person name="Mueller R.-W."/>
            <person name="Bruemmer F."/>
            <person name="Labrenz M."/>
            <person name="Spormann A.M."/>
            <person name="Op Den Camp H."/>
            <person name="Overmann J."/>
            <person name="Amann R."/>
            <person name="Jetten M.S.M."/>
            <person name="Mascher T."/>
            <person name="Medema M.H."/>
            <person name="Devos D.P."/>
            <person name="Kaster A.-K."/>
            <person name="Ovreas L."/>
            <person name="Rohde M."/>
            <person name="Galperin M.Y."/>
            <person name="Jogler C."/>
        </authorList>
    </citation>
    <scope>NUCLEOTIDE SEQUENCE [LARGE SCALE GENOMIC DNA]</scope>
    <source>
        <strain evidence="3 4">Pla52n</strain>
    </source>
</reference>
<dbReference type="Gene3D" id="3.40.50.300">
    <property type="entry name" value="P-loop containing nucleotide triphosphate hydrolases"/>
    <property type="match status" value="1"/>
</dbReference>
<dbReference type="PANTHER" id="PTHR37512:SF1">
    <property type="entry name" value="NADR_TTD14 AAA DOMAIN-CONTAINING PROTEIN"/>
    <property type="match status" value="1"/>
</dbReference>
<feature type="domain" description="Cytidyltransferase-like" evidence="1">
    <location>
        <begin position="7"/>
        <end position="135"/>
    </location>
</feature>
<dbReference type="Pfam" id="PF01467">
    <property type="entry name" value="CTP_transf_like"/>
    <property type="match status" value="1"/>
</dbReference>
<comment type="caution">
    <text evidence="3">The sequence shown here is derived from an EMBL/GenBank/DDBJ whole genome shotgun (WGS) entry which is preliminary data.</text>
</comment>
<dbReference type="GO" id="GO:0003824">
    <property type="term" value="F:catalytic activity"/>
    <property type="evidence" value="ECO:0007669"/>
    <property type="project" value="InterPro"/>
</dbReference>
<keyword evidence="4" id="KW-1185">Reference proteome</keyword>
<dbReference type="InterPro" id="IPR052735">
    <property type="entry name" value="NAD_biosynth-regulator"/>
</dbReference>
<dbReference type="OrthoDB" id="9802794at2"/>
<dbReference type="Pfam" id="PF13521">
    <property type="entry name" value="AAA_28"/>
    <property type="match status" value="1"/>
</dbReference>
<dbReference type="InterPro" id="IPR004821">
    <property type="entry name" value="Cyt_trans-like"/>
</dbReference>
<sequence>MINTGLTLGKFAPLHRGHQFVIERAIAENDNVVVIIYNAPEVTRIDLETRAGWIRSLYPDVEVLLARDGPTVVGKAPEITQLHDSYLQRLLTGRRITRFYSSEFYGEHVSRALGAIDCRVDEVRKRVPISGTAIRSDPFRYRDYMNPLVYRDLVTKVVFLGAPSTGKTTLARHMADQLSTAWVPEYGREFWEKNHIDRRLSLTQLAEIAMGHCEKEDQLVQDANRFLFVDTDATTTYQFSLHYHGRVHPIVAEMAAQCHERYQVCFLCETDIPYEDSWDRSGEVHRAFFQQQIEADLVARGIEFTRLSGDLKTRTELVVKTLKAIEHEPFYAD</sequence>
<dbReference type="EMBL" id="SJPN01000004">
    <property type="protein sequence ID" value="TWU02875.1"/>
    <property type="molecule type" value="Genomic_DNA"/>
</dbReference>
<protein>
    <submittedName>
        <fullName evidence="3">Trifunctional NAD biosynthesis/regulator protein NadR</fullName>
    </submittedName>
</protein>
<dbReference type="InterPro" id="IPR027417">
    <property type="entry name" value="P-loop_NTPase"/>
</dbReference>
<evidence type="ECO:0000259" key="1">
    <source>
        <dbReference type="Pfam" id="PF01467"/>
    </source>
</evidence>
<dbReference type="Proteomes" id="UP000320176">
    <property type="component" value="Unassembled WGS sequence"/>
</dbReference>